<dbReference type="Proteomes" id="UP000503447">
    <property type="component" value="Chromosome"/>
</dbReference>
<dbReference type="Pfam" id="PF04972">
    <property type="entry name" value="BON"/>
    <property type="match status" value="1"/>
</dbReference>
<reference evidence="4" key="1">
    <citation type="submission" date="2020-05" db="EMBL/GenBank/DDBJ databases">
        <title>Frigoriglobus tundricola gen. nov., sp. nov., a psychrotolerant cellulolytic planctomycete of the family Gemmataceae with two divergent copies of 16S rRNA gene.</title>
        <authorList>
            <person name="Kulichevskaya I.S."/>
            <person name="Ivanova A.A."/>
            <person name="Naumoff D.G."/>
            <person name="Beletsky A.V."/>
            <person name="Rijpstra W.I.C."/>
            <person name="Sinninghe Damste J.S."/>
            <person name="Mardanov A.V."/>
            <person name="Ravin N.V."/>
            <person name="Dedysh S.N."/>
        </authorList>
    </citation>
    <scope>NUCLEOTIDE SEQUENCE [LARGE SCALE GENOMIC DNA]</scope>
    <source>
        <strain evidence="4">PL17</strain>
    </source>
</reference>
<dbReference type="Gene3D" id="3.30.1340.30">
    <property type="match status" value="1"/>
</dbReference>
<feature type="compositionally biased region" description="Low complexity" evidence="1">
    <location>
        <begin position="1"/>
        <end position="16"/>
    </location>
</feature>
<feature type="domain" description="BON" evidence="2">
    <location>
        <begin position="33"/>
        <end position="101"/>
    </location>
</feature>
<keyword evidence="4" id="KW-1185">Reference proteome</keyword>
<dbReference type="AlphaFoldDB" id="A0A6M5YPT6"/>
<evidence type="ECO:0000256" key="1">
    <source>
        <dbReference type="SAM" id="MobiDB-lite"/>
    </source>
</evidence>
<dbReference type="RefSeq" id="WP_227254856.1">
    <property type="nucleotide sequence ID" value="NZ_CP053452.2"/>
</dbReference>
<dbReference type="EMBL" id="CP053452">
    <property type="protein sequence ID" value="QJW94982.1"/>
    <property type="molecule type" value="Genomic_DNA"/>
</dbReference>
<evidence type="ECO:0000313" key="3">
    <source>
        <dbReference type="EMBL" id="QJW94982.1"/>
    </source>
</evidence>
<organism evidence="3 4">
    <name type="scientific">Frigoriglobus tundricola</name>
    <dbReference type="NCBI Taxonomy" id="2774151"/>
    <lineage>
        <taxon>Bacteria</taxon>
        <taxon>Pseudomonadati</taxon>
        <taxon>Planctomycetota</taxon>
        <taxon>Planctomycetia</taxon>
        <taxon>Gemmatales</taxon>
        <taxon>Gemmataceae</taxon>
        <taxon>Frigoriglobus</taxon>
    </lineage>
</organism>
<sequence>MITSTTLALHTAGATGTERRPRGGTDGFVRAERDRCLGEHVRRGLLATGHWLLRGVSVSVRDRTVTLRGRVPSYYLKQLAQTAALAAPGLLELRNELSVAASPAPEPL</sequence>
<proteinExistence type="predicted"/>
<gene>
    <name evidence="3" type="ORF">FTUN_2508</name>
</gene>
<feature type="region of interest" description="Disordered" evidence="1">
    <location>
        <begin position="1"/>
        <end position="28"/>
    </location>
</feature>
<protein>
    <recommendedName>
        <fullName evidence="2">BON domain-containing protein</fullName>
    </recommendedName>
</protein>
<evidence type="ECO:0000259" key="2">
    <source>
        <dbReference type="PROSITE" id="PS50914"/>
    </source>
</evidence>
<dbReference type="KEGG" id="ftj:FTUN_2508"/>
<feature type="compositionally biased region" description="Basic and acidic residues" evidence="1">
    <location>
        <begin position="17"/>
        <end position="28"/>
    </location>
</feature>
<evidence type="ECO:0000313" key="4">
    <source>
        <dbReference type="Proteomes" id="UP000503447"/>
    </source>
</evidence>
<accession>A0A6M5YPT6</accession>
<dbReference type="PROSITE" id="PS50914">
    <property type="entry name" value="BON"/>
    <property type="match status" value="1"/>
</dbReference>
<dbReference type="InterPro" id="IPR007055">
    <property type="entry name" value="BON_dom"/>
</dbReference>
<name>A0A6M5YPT6_9BACT</name>